<dbReference type="EMBL" id="CP006259">
    <property type="protein sequence ID" value="AGS73737.1"/>
    <property type="molecule type" value="Genomic_DNA"/>
</dbReference>
<dbReference type="AlphaFoldDB" id="S5V908"/>
<dbReference type="STRING" id="1214242.B446_00585"/>
<dbReference type="Proteomes" id="UP000015423">
    <property type="component" value="Chromosome"/>
</dbReference>
<dbReference type="Gene3D" id="3.40.390.10">
    <property type="entry name" value="Collagenase (Catalytic Domain)"/>
    <property type="match status" value="1"/>
</dbReference>
<sequence length="512" mass="53820">MRPRFSLVACAAATAFTATLSVALTAPAASAGTHAGGGKHEPWVVRSAEQYTDAKAFRSLCKSKQGKPERVTFPLFKHSKGFTAVQDFKSLRADGSVFWSGHDPKNAQHTISVTVLGACAKKKGPVNLSGVVTDGFRDYSYQPVPKCPDKYLLQEINTLKLPPSGRGVDTVTIPAKPYGSRAAAAAVRATPNDPAAIDVVVAYTPATVATVGSAESVRSSITYGVNQLNRALAFSGVPASVHVVHTYQTAATNVPRENVNTLLSMISNPANLTLGSTASAQRQRYGADLVALVAAVPFEDSSGAADLPDPAPASTTSNAAFSVTSLGSITAWENLAHEIGHNFGLKHDRRTVTSQGGTTPAGTFNYGFVTAGGQHRTLMAYSSACPVACNVVNAYSNTERTWNGEALGNANNNNAAFARQTVDTVAAYRASLVTNRHSLTLSHDPEGGGTVRVSEYGPYDPGTQVTVTAVANPGYRFDAWAVDGIELEGNNPSYQLTMNANRTINALFARVP</sequence>
<feature type="chain" id="PRO_5038289000" description="Bacterial repeat domain-containing protein" evidence="1">
    <location>
        <begin position="32"/>
        <end position="512"/>
    </location>
</feature>
<feature type="domain" description="Bacterial repeat" evidence="2">
    <location>
        <begin position="440"/>
        <end position="511"/>
    </location>
</feature>
<evidence type="ECO:0000313" key="3">
    <source>
        <dbReference type="EMBL" id="AGS66957.1"/>
    </source>
</evidence>
<keyword evidence="1" id="KW-0732">Signal</keyword>
<dbReference type="InterPro" id="IPR024079">
    <property type="entry name" value="MetalloPept_cat_dom_sf"/>
</dbReference>
<protein>
    <recommendedName>
        <fullName evidence="2">Bacterial repeat domain-containing protein</fullName>
    </recommendedName>
</protein>
<reference evidence="3" key="3">
    <citation type="submission" date="2015-08" db="EMBL/GenBank/DDBJ databases">
        <authorList>
            <person name="Weber T."/>
            <person name="Iftime D."/>
        </authorList>
    </citation>
    <scope>NUCLEOTIDE SEQUENCE</scope>
    <source>
        <strain evidence="3">Tu 365</strain>
    </source>
</reference>
<dbReference type="InterPro" id="IPR044060">
    <property type="entry name" value="Bacterial_rp_domain"/>
</dbReference>
<dbReference type="Pfam" id="PF18998">
    <property type="entry name" value="Flg_new_2"/>
    <property type="match status" value="1"/>
</dbReference>
<accession>S5V908</accession>
<name>S5V908_STRC3</name>
<reference evidence="3 5" key="2">
    <citation type="journal article" date="2013" name="J. Biotechnol.">
        <title>Complete genome sequence of the kirromycin producer Streptomyces collinus Tu 365 consisting of a linear chromosome and two linear plasmids.</title>
        <authorList>
            <person name="Ruckert C."/>
            <person name="Szczepanowski R."/>
            <person name="Albersmeier A."/>
            <person name="Goesmann A."/>
            <person name="Iftime D."/>
            <person name="Musiol E.M."/>
            <person name="Blin K."/>
            <person name="Wohlleben W."/>
            <person name="Puhler A."/>
            <person name="Kalinowski J."/>
            <person name="Weber T."/>
        </authorList>
    </citation>
    <scope>NUCLEOTIDE SEQUENCE [LARGE SCALE GENOMIC DNA]</scope>
    <source>
        <strain evidence="5">DSM 40733 / Tue 365</strain>
        <strain evidence="3">Tu 365</strain>
    </source>
</reference>
<reference evidence="5" key="1">
    <citation type="submission" date="2012-10" db="EMBL/GenBank/DDBJ databases">
        <title>The complete genome sequence of Streptomyces collinus Tu 365.</title>
        <authorList>
            <person name="Ruckert C."/>
            <person name="Szczepanowski R."/>
            <person name="Goesmann A."/>
            <person name="Pross E.K."/>
            <person name="Musiol E.M."/>
            <person name="Blin K."/>
            <person name="Wohlleben W."/>
            <person name="Puhler A."/>
            <person name="Weber T."/>
            <person name="Kalinowski J."/>
        </authorList>
    </citation>
    <scope>NUCLEOTIDE SEQUENCE [LARGE SCALE GENOMIC DNA]</scope>
    <source>
        <strain evidence="5">DSM 40733 / Tue 365</strain>
    </source>
</reference>
<feature type="signal peptide" evidence="1">
    <location>
        <begin position="1"/>
        <end position="31"/>
    </location>
</feature>
<evidence type="ECO:0000256" key="1">
    <source>
        <dbReference type="SAM" id="SignalP"/>
    </source>
</evidence>
<dbReference type="eggNOG" id="COG3291">
    <property type="taxonomic scope" value="Bacteria"/>
</dbReference>
<evidence type="ECO:0000313" key="5">
    <source>
        <dbReference type="Proteomes" id="UP000015423"/>
    </source>
</evidence>
<dbReference type="PATRIC" id="fig|1214242.5.peg.115"/>
<dbReference type="GO" id="GO:0008237">
    <property type="term" value="F:metallopeptidase activity"/>
    <property type="evidence" value="ECO:0007669"/>
    <property type="project" value="InterPro"/>
</dbReference>
<dbReference type="SUPFAM" id="SSF55486">
    <property type="entry name" value="Metalloproteases ('zincins'), catalytic domain"/>
    <property type="match status" value="1"/>
</dbReference>
<dbReference type="RefSeq" id="WP_020937444.1">
    <property type="nucleotide sequence ID" value="NC_021985.1"/>
</dbReference>
<organism evidence="3 5">
    <name type="scientific">Streptomyces collinus (strain DSM 40733 / Tue 365)</name>
    <dbReference type="NCBI Taxonomy" id="1214242"/>
    <lineage>
        <taxon>Bacteria</taxon>
        <taxon>Bacillati</taxon>
        <taxon>Actinomycetota</taxon>
        <taxon>Actinomycetes</taxon>
        <taxon>Kitasatosporales</taxon>
        <taxon>Streptomycetaceae</taxon>
        <taxon>Streptomyces</taxon>
    </lineage>
</organism>
<evidence type="ECO:0000313" key="4">
    <source>
        <dbReference type="EMBL" id="AGS73737.1"/>
    </source>
</evidence>
<proteinExistence type="predicted"/>
<gene>
    <name evidence="3" type="ORF">B446_00585</name>
    <name evidence="4" type="ORF">B446_34705</name>
</gene>
<dbReference type="KEGG" id="sci:B446_34705"/>
<dbReference type="EMBL" id="CP006259">
    <property type="protein sequence ID" value="AGS66957.1"/>
    <property type="molecule type" value="Genomic_DNA"/>
</dbReference>
<evidence type="ECO:0000259" key="2">
    <source>
        <dbReference type="Pfam" id="PF18998"/>
    </source>
</evidence>
<dbReference type="Pfam" id="PF13688">
    <property type="entry name" value="Reprolysin_5"/>
    <property type="match status" value="1"/>
</dbReference>
<keyword evidence="5" id="KW-1185">Reference proteome</keyword>
<dbReference type="KEGG" id="sci:B446_00585"/>
<dbReference type="HOGENOM" id="CLU_585144_0_0_11"/>